<keyword evidence="3 6" id="KW-0808">Transferase</keyword>
<comment type="similarity">
    <text evidence="6">Belongs to the methyltransferase superfamily. tRNA (adenine-N(6)-)-methyltransferase family.</text>
</comment>
<evidence type="ECO:0000256" key="4">
    <source>
        <dbReference type="ARBA" id="ARBA00022691"/>
    </source>
</evidence>
<evidence type="ECO:0000256" key="5">
    <source>
        <dbReference type="ARBA" id="ARBA00022694"/>
    </source>
</evidence>
<comment type="caution">
    <text evidence="8">The sequence shown here is derived from an EMBL/GenBank/DDBJ whole genome shotgun (WGS) entry which is preliminary data.</text>
</comment>
<dbReference type="InterPro" id="IPR022882">
    <property type="entry name" value="tRNA_adenine-N6_MeTrfase"/>
</dbReference>
<dbReference type="AlphaFoldDB" id="I3D8Q8"/>
<evidence type="ECO:0000313" key="9">
    <source>
        <dbReference type="Proteomes" id="UP000006457"/>
    </source>
</evidence>
<dbReference type="CDD" id="cd02440">
    <property type="entry name" value="AdoMet_MTases"/>
    <property type="match status" value="1"/>
</dbReference>
<dbReference type="InterPro" id="IPR007848">
    <property type="entry name" value="Small_mtfrase_dom"/>
</dbReference>
<dbReference type="Pfam" id="PF05175">
    <property type="entry name" value="MTS"/>
    <property type="match status" value="1"/>
</dbReference>
<protein>
    <recommendedName>
        <fullName evidence="6">tRNA1(Val) (adenine(37)-N6)-methyltransferase</fullName>
        <ecNumber evidence="6">2.1.1.223</ecNumber>
    </recommendedName>
    <alternativeName>
        <fullName evidence="6">tRNA m6A37 methyltransferase</fullName>
    </alternativeName>
</protein>
<dbReference type="SUPFAM" id="SSF53335">
    <property type="entry name" value="S-adenosyl-L-methionine-dependent methyltransferases"/>
    <property type="match status" value="1"/>
</dbReference>
<dbReference type="GO" id="GO:0003676">
    <property type="term" value="F:nucleic acid binding"/>
    <property type="evidence" value="ECO:0007669"/>
    <property type="project" value="InterPro"/>
</dbReference>
<name>I3D8Q8_9PAST</name>
<keyword evidence="9" id="KW-1185">Reference proteome</keyword>
<proteinExistence type="inferred from homology"/>
<dbReference type="PATRIC" id="fig|1095749.3.peg.1735"/>
<evidence type="ECO:0000259" key="7">
    <source>
        <dbReference type="Pfam" id="PF05175"/>
    </source>
</evidence>
<comment type="subcellular location">
    <subcellularLocation>
        <location evidence="6">Cytoplasm</location>
    </subcellularLocation>
</comment>
<dbReference type="PANTHER" id="PTHR47739">
    <property type="entry name" value="TRNA1(VAL) (ADENINE(37)-N6)-METHYLTRANSFERASE"/>
    <property type="match status" value="1"/>
</dbReference>
<keyword evidence="2 6" id="KW-0489">Methyltransferase</keyword>
<keyword evidence="4 6" id="KW-0949">S-adenosyl-L-methionine</keyword>
<keyword evidence="1 6" id="KW-0963">Cytoplasm</keyword>
<dbReference type="HAMAP" id="MF_01872">
    <property type="entry name" value="tRNA_methyltr_YfiC"/>
    <property type="match status" value="1"/>
</dbReference>
<dbReference type="Gene3D" id="3.40.50.150">
    <property type="entry name" value="Vaccinia Virus protein VP39"/>
    <property type="match status" value="1"/>
</dbReference>
<dbReference type="InterPro" id="IPR050210">
    <property type="entry name" value="tRNA_Adenine-N(6)_MTase"/>
</dbReference>
<evidence type="ECO:0000256" key="1">
    <source>
        <dbReference type="ARBA" id="ARBA00022490"/>
    </source>
</evidence>
<feature type="domain" description="Methyltransferase small" evidence="7">
    <location>
        <begin position="30"/>
        <end position="123"/>
    </location>
</feature>
<dbReference type="eggNOG" id="COG4123">
    <property type="taxonomic scope" value="Bacteria"/>
</dbReference>
<dbReference type="InterPro" id="IPR029063">
    <property type="entry name" value="SAM-dependent_MTases_sf"/>
</dbReference>
<accession>I3D8Q8</accession>
<dbReference type="GO" id="GO:0016430">
    <property type="term" value="F:tRNA (adenine-N6)-methyltransferase activity"/>
    <property type="evidence" value="ECO:0007669"/>
    <property type="project" value="UniProtKB-UniRule"/>
</dbReference>
<dbReference type="GO" id="GO:0005840">
    <property type="term" value="C:ribosome"/>
    <property type="evidence" value="ECO:0007669"/>
    <property type="project" value="UniProtKB-KW"/>
</dbReference>
<dbReference type="PROSITE" id="PS00092">
    <property type="entry name" value="N6_MTASE"/>
    <property type="match status" value="1"/>
</dbReference>
<reference evidence="8 9" key="1">
    <citation type="submission" date="2012-03" db="EMBL/GenBank/DDBJ databases">
        <authorList>
            <person name="Harkins D.M."/>
            <person name="Madupu R."/>
            <person name="Durkin A.S."/>
            <person name="Torralba M."/>
            <person name="Methe B."/>
            <person name="Sutton G.G."/>
            <person name="Nelson K.E."/>
        </authorList>
    </citation>
    <scope>NUCLEOTIDE SEQUENCE [LARGE SCALE GENOMIC DNA]</scope>
    <source>
        <strain evidence="8 9">CCUG 2042</strain>
    </source>
</reference>
<keyword evidence="8" id="KW-0687">Ribonucleoprotein</keyword>
<dbReference type="PANTHER" id="PTHR47739:SF1">
    <property type="entry name" value="TRNA1(VAL) (ADENINE(37)-N6)-METHYLTRANSFERASE"/>
    <property type="match status" value="1"/>
</dbReference>
<sequence length="236" mass="27083">MMTKKPDFTFKQFYINHDHCAMKVGTDGILLGAWAKLSGTQFLDVGTGTGLVAIMLAQRSSQDARVTAIEIDKAAYLQAIENVQSSPWHEKIQVIHQDLIHFDKTCSQKFDVIVSNPPYFQQGVDCRDQQRKTARYTSTLNHLSWLEHCHNLLNKNGLIHFILPYTEGKILQKQTALYCAACCEVITKKGKKPNRLLLSFTPQHCETKMSQLTIYDEQNQYTEEFIQLTKAFYLKF</sequence>
<dbReference type="PRINTS" id="PR00507">
    <property type="entry name" value="N12N6MTFRASE"/>
</dbReference>
<comment type="catalytic activity">
    <reaction evidence="6">
        <text>adenosine(37) in tRNA1(Val) + S-adenosyl-L-methionine = N(6)-methyladenosine(37) in tRNA1(Val) + S-adenosyl-L-homocysteine + H(+)</text>
        <dbReference type="Rhea" id="RHEA:43160"/>
        <dbReference type="Rhea" id="RHEA-COMP:10369"/>
        <dbReference type="Rhea" id="RHEA-COMP:10370"/>
        <dbReference type="ChEBI" id="CHEBI:15378"/>
        <dbReference type="ChEBI" id="CHEBI:57856"/>
        <dbReference type="ChEBI" id="CHEBI:59789"/>
        <dbReference type="ChEBI" id="CHEBI:74411"/>
        <dbReference type="ChEBI" id="CHEBI:74449"/>
        <dbReference type="EC" id="2.1.1.223"/>
    </reaction>
</comment>
<keyword evidence="8" id="KW-0689">Ribosomal protein</keyword>
<comment type="function">
    <text evidence="6">Specifically methylates the adenine in position 37 of tRNA(1)(Val) (anticodon cmo5UAC).</text>
</comment>
<gene>
    <name evidence="8" type="ORF">HMPREF1052_1260</name>
</gene>
<dbReference type="EC" id="2.1.1.223" evidence="6"/>
<evidence type="ECO:0000256" key="3">
    <source>
        <dbReference type="ARBA" id="ARBA00022679"/>
    </source>
</evidence>
<dbReference type="EMBL" id="AJSX01000040">
    <property type="protein sequence ID" value="EIJ68101.1"/>
    <property type="molecule type" value="Genomic_DNA"/>
</dbReference>
<organism evidence="8 9">
    <name type="scientific">Pasteurella bettyae CCUG 2042</name>
    <dbReference type="NCBI Taxonomy" id="1095749"/>
    <lineage>
        <taxon>Bacteria</taxon>
        <taxon>Pseudomonadati</taxon>
        <taxon>Pseudomonadota</taxon>
        <taxon>Gammaproteobacteria</taxon>
        <taxon>Pasteurellales</taxon>
        <taxon>Pasteurellaceae</taxon>
        <taxon>Pasteurella</taxon>
    </lineage>
</organism>
<dbReference type="GO" id="GO:0032259">
    <property type="term" value="P:methylation"/>
    <property type="evidence" value="ECO:0007669"/>
    <property type="project" value="UniProtKB-KW"/>
</dbReference>
<evidence type="ECO:0000256" key="2">
    <source>
        <dbReference type="ARBA" id="ARBA00022603"/>
    </source>
</evidence>
<dbReference type="GO" id="GO:0005737">
    <property type="term" value="C:cytoplasm"/>
    <property type="evidence" value="ECO:0007669"/>
    <property type="project" value="UniProtKB-SubCell"/>
</dbReference>
<dbReference type="InterPro" id="IPR002052">
    <property type="entry name" value="DNA_methylase_N6_adenine_CS"/>
</dbReference>
<keyword evidence="5 6" id="KW-0819">tRNA processing</keyword>
<evidence type="ECO:0000256" key="6">
    <source>
        <dbReference type="HAMAP-Rule" id="MF_01872"/>
    </source>
</evidence>
<dbReference type="Proteomes" id="UP000006457">
    <property type="component" value="Unassembled WGS sequence"/>
</dbReference>
<dbReference type="GO" id="GO:0008033">
    <property type="term" value="P:tRNA processing"/>
    <property type="evidence" value="ECO:0007669"/>
    <property type="project" value="UniProtKB-UniRule"/>
</dbReference>
<evidence type="ECO:0000313" key="8">
    <source>
        <dbReference type="EMBL" id="EIJ68101.1"/>
    </source>
</evidence>